<dbReference type="InterPro" id="IPR011009">
    <property type="entry name" value="Kinase-like_dom_sf"/>
</dbReference>
<dbReference type="NCBIfam" id="NF003558">
    <property type="entry name" value="PRK05231.1"/>
    <property type="match status" value="1"/>
</dbReference>
<evidence type="ECO:0000256" key="6">
    <source>
        <dbReference type="ARBA" id="ARBA00022840"/>
    </source>
</evidence>
<feature type="domain" description="Aminoglycoside phosphotransferase" evidence="10">
    <location>
        <begin position="27"/>
        <end position="259"/>
    </location>
</feature>
<dbReference type="CDD" id="cd05153">
    <property type="entry name" value="HomoserineK_II"/>
    <property type="match status" value="1"/>
</dbReference>
<organism evidence="11 12">
    <name type="scientific">Saccharibacter floricola DSM 15669</name>
    <dbReference type="NCBI Taxonomy" id="1123227"/>
    <lineage>
        <taxon>Bacteria</taxon>
        <taxon>Pseudomonadati</taxon>
        <taxon>Pseudomonadota</taxon>
        <taxon>Alphaproteobacteria</taxon>
        <taxon>Acetobacterales</taxon>
        <taxon>Acetobacteraceae</taxon>
        <taxon>Saccharibacter</taxon>
    </lineage>
</organism>
<dbReference type="Gene3D" id="3.90.1200.10">
    <property type="match status" value="1"/>
</dbReference>
<dbReference type="PANTHER" id="PTHR21064">
    <property type="entry name" value="AMINOGLYCOSIDE PHOSPHOTRANSFERASE DOMAIN-CONTAINING PROTEIN-RELATED"/>
    <property type="match status" value="1"/>
</dbReference>
<comment type="caution">
    <text evidence="11">The sequence shown here is derived from an EMBL/GenBank/DDBJ whole genome shotgun (WGS) entry which is preliminary data.</text>
</comment>
<evidence type="ECO:0000256" key="1">
    <source>
        <dbReference type="ARBA" id="ARBA00022605"/>
    </source>
</evidence>
<dbReference type="Gene3D" id="3.30.200.20">
    <property type="entry name" value="Phosphorylase Kinase, domain 1"/>
    <property type="match status" value="1"/>
</dbReference>
<keyword evidence="1 8" id="KW-0028">Amino-acid biosynthesis</keyword>
<evidence type="ECO:0000313" key="12">
    <source>
        <dbReference type="Proteomes" id="UP001062901"/>
    </source>
</evidence>
<evidence type="ECO:0000313" key="11">
    <source>
        <dbReference type="EMBL" id="GBQ08114.1"/>
    </source>
</evidence>
<sequence length="316" mass="36034">MAVYTELQEDALRHFLTSYDLGTLQSYEGIAEGIENSNFRLTTTKGVFILTLFEKRMNPEELPWFLGFMGHLAQEGIACPLPVVGRDGEALRTLAGRPAVIVTFLQGKSLTEYDTSSCEAVGRMMARLHQVGQGYAPMRRNALDVLGWKDLLERCRSGGDPSLEALITEAQSRLAWLEEHWPDEQTLPRGPIHADMFPDNVFFNQSALSGVIDFYFACTDFLAYDLAICLNAWCFDQDMTYRSEWAQSMIKGYEAIRPLSPQERAFLPILCQGAALRFLLTRLYDWVHTPKDALVTRKDPWEYQKRLAFFAEQDYV</sequence>
<evidence type="ECO:0000256" key="4">
    <source>
        <dbReference type="ARBA" id="ARBA00022741"/>
    </source>
</evidence>
<dbReference type="InterPro" id="IPR002575">
    <property type="entry name" value="Aminoglycoside_PTrfase"/>
</dbReference>
<comment type="similarity">
    <text evidence="7 8">Belongs to the pseudomonas-type ThrB family.</text>
</comment>
<proteinExistence type="inferred from homology"/>
<evidence type="ECO:0000259" key="10">
    <source>
        <dbReference type="Pfam" id="PF01636"/>
    </source>
</evidence>
<keyword evidence="4 8" id="KW-0547">Nucleotide-binding</keyword>
<evidence type="ECO:0000256" key="5">
    <source>
        <dbReference type="ARBA" id="ARBA00022777"/>
    </source>
</evidence>
<keyword evidence="3 8" id="KW-0791">Threonine biosynthesis</keyword>
<keyword evidence="2 8" id="KW-0808">Transferase</keyword>
<keyword evidence="6 8" id="KW-0067">ATP-binding</keyword>
<dbReference type="Pfam" id="PF01636">
    <property type="entry name" value="APH"/>
    <property type="match status" value="1"/>
</dbReference>
<dbReference type="HAMAP" id="MF_00301">
    <property type="entry name" value="Homoser_kinase_2"/>
    <property type="match status" value="1"/>
</dbReference>
<evidence type="ECO:0000256" key="8">
    <source>
        <dbReference type="HAMAP-Rule" id="MF_00301"/>
    </source>
</evidence>
<accession>A0ABQ0P168</accession>
<dbReference type="Proteomes" id="UP001062901">
    <property type="component" value="Unassembled WGS sequence"/>
</dbReference>
<dbReference type="EMBL" id="BAQD01000070">
    <property type="protein sequence ID" value="GBQ08114.1"/>
    <property type="molecule type" value="Genomic_DNA"/>
</dbReference>
<dbReference type="InterPro" id="IPR050249">
    <property type="entry name" value="Pseudomonas-type_ThrB"/>
</dbReference>
<dbReference type="InterPro" id="IPR005280">
    <property type="entry name" value="Homoserine_kinase_II"/>
</dbReference>
<evidence type="ECO:0000256" key="9">
    <source>
        <dbReference type="NCBIfam" id="TIGR00938"/>
    </source>
</evidence>
<protein>
    <recommendedName>
        <fullName evidence="8 9">Homoserine kinase</fullName>
        <shortName evidence="8">HK</shortName>
        <shortName evidence="8">HSK</shortName>
        <ecNumber evidence="8 9">2.7.1.39</ecNumber>
    </recommendedName>
</protein>
<comment type="pathway">
    <text evidence="8">Amino-acid biosynthesis; L-threonine biosynthesis; L-threonine from L-aspartate: step 4/5.</text>
</comment>
<dbReference type="SUPFAM" id="SSF56112">
    <property type="entry name" value="Protein kinase-like (PK-like)"/>
    <property type="match status" value="1"/>
</dbReference>
<keyword evidence="12" id="KW-1185">Reference proteome</keyword>
<dbReference type="RefSeq" id="WP_018980981.1">
    <property type="nucleotide sequence ID" value="NZ_BAQD01000070.1"/>
</dbReference>
<dbReference type="PANTHER" id="PTHR21064:SF6">
    <property type="entry name" value="AMINOGLYCOSIDE PHOSPHOTRANSFERASE DOMAIN-CONTAINING PROTEIN"/>
    <property type="match status" value="1"/>
</dbReference>
<keyword evidence="5 8" id="KW-0418">Kinase</keyword>
<dbReference type="NCBIfam" id="TIGR00938">
    <property type="entry name" value="thrB_alt"/>
    <property type="match status" value="1"/>
</dbReference>
<dbReference type="GO" id="GO:0016301">
    <property type="term" value="F:kinase activity"/>
    <property type="evidence" value="ECO:0007669"/>
    <property type="project" value="UniProtKB-KW"/>
</dbReference>
<evidence type="ECO:0000256" key="2">
    <source>
        <dbReference type="ARBA" id="ARBA00022679"/>
    </source>
</evidence>
<comment type="catalytic activity">
    <reaction evidence="8">
        <text>L-homoserine + ATP = O-phospho-L-homoserine + ADP + H(+)</text>
        <dbReference type="Rhea" id="RHEA:13985"/>
        <dbReference type="ChEBI" id="CHEBI:15378"/>
        <dbReference type="ChEBI" id="CHEBI:30616"/>
        <dbReference type="ChEBI" id="CHEBI:57476"/>
        <dbReference type="ChEBI" id="CHEBI:57590"/>
        <dbReference type="ChEBI" id="CHEBI:456216"/>
        <dbReference type="EC" id="2.7.1.39"/>
    </reaction>
</comment>
<name>A0ABQ0P168_9PROT</name>
<gene>
    <name evidence="8" type="primary">thrB</name>
    <name evidence="11" type="ORF">AA15669_1654</name>
</gene>
<dbReference type="EC" id="2.7.1.39" evidence="8 9"/>
<evidence type="ECO:0000256" key="7">
    <source>
        <dbReference type="ARBA" id="ARBA00038240"/>
    </source>
</evidence>
<evidence type="ECO:0000256" key="3">
    <source>
        <dbReference type="ARBA" id="ARBA00022697"/>
    </source>
</evidence>
<reference evidence="11" key="1">
    <citation type="submission" date="2013-04" db="EMBL/GenBank/DDBJ databases">
        <title>The genome sequencing project of 58 acetic acid bacteria.</title>
        <authorList>
            <person name="Okamoto-Kainuma A."/>
            <person name="Ishikawa M."/>
            <person name="Umino S."/>
            <person name="Koizumi Y."/>
            <person name="Shiwa Y."/>
            <person name="Yoshikawa H."/>
            <person name="Matsutani M."/>
            <person name="Matsushita K."/>
        </authorList>
    </citation>
    <scope>NUCLEOTIDE SEQUENCE</scope>
    <source>
        <strain evidence="11">DSM 15669</strain>
    </source>
</reference>